<dbReference type="SUPFAM" id="SSF89372">
    <property type="entry name" value="Fucose-specific lectin"/>
    <property type="match status" value="1"/>
</dbReference>
<sequence>MPLPSQLHALPRKLSALLALVVVASAAACSPENSRACEVDANCFVDERCIAGFCQFDPTPDAEDDADENTTAGDTDLDETNTSGDANLDADVTVEEDVEEDAEDDADATLPLTCLDHQTICDSSCVDLQYDPAYCGNCTTSCTSTQECSEGACIERLEALPEPGLVATSTNSGFATDVTLDSFGRPHITHIDNTTGNASLHYLRWDGEQWHSAFSHPVQGIRPTRIALDANNRPHILFGNPNAPQSELLLYAAPFEGGWQVETVATPRFARNFDLALAPDGSPRVVYLSANDEITLATRTGSHQWQYSRVENQNTAGASAAIAVDQNARTHIAYQRFTNGGELIYATSTDNGWRKTPLATSHNGGLGISMVFDPLGGAHIAARANTPSNPAILYLTNTRGDDHDDWSTEVHPLSSNASEASTSIALMLGGSTTLIGYQQESSAHLIAFLNSSFTILDHIDTAPTSRTAVATGDPIAIHAALRAPDGGLYYLINNQQ</sequence>
<dbReference type="OrthoDB" id="5507734at2"/>
<proteinExistence type="predicted"/>
<gene>
    <name evidence="4" type="ORF">FRC98_20435</name>
</gene>
<feature type="chain" id="PRO_5022728147" description="4Fe-4S ferredoxin-type domain-containing protein" evidence="3">
    <location>
        <begin position="29"/>
        <end position="496"/>
    </location>
</feature>
<keyword evidence="5" id="KW-1185">Reference proteome</keyword>
<accession>A0A5C6X095</accession>
<dbReference type="EMBL" id="VOSM01000021">
    <property type="protein sequence ID" value="TXD33516.1"/>
    <property type="molecule type" value="Genomic_DNA"/>
</dbReference>
<dbReference type="Proteomes" id="UP000321412">
    <property type="component" value="Unassembled WGS sequence"/>
</dbReference>
<dbReference type="Gene3D" id="2.120.10.70">
    <property type="entry name" value="Fucose-specific lectin"/>
    <property type="match status" value="1"/>
</dbReference>
<reference evidence="4 5" key="1">
    <citation type="submission" date="2019-08" db="EMBL/GenBank/DDBJ databases">
        <title>Bradymonadales sp. TMQ4.</title>
        <authorList>
            <person name="Liang Q."/>
        </authorList>
    </citation>
    <scope>NUCLEOTIDE SEQUENCE [LARGE SCALE GENOMIC DNA]</scope>
    <source>
        <strain evidence="4 5">TMQ4</strain>
    </source>
</reference>
<comment type="caution">
    <text evidence="4">The sequence shown here is derived from an EMBL/GenBank/DDBJ whole genome shotgun (WGS) entry which is preliminary data.</text>
</comment>
<evidence type="ECO:0000256" key="3">
    <source>
        <dbReference type="SAM" id="SignalP"/>
    </source>
</evidence>
<evidence type="ECO:0000256" key="1">
    <source>
        <dbReference type="ARBA" id="ARBA00022729"/>
    </source>
</evidence>
<dbReference type="AlphaFoldDB" id="A0A5C6X095"/>
<feature type="region of interest" description="Disordered" evidence="2">
    <location>
        <begin position="60"/>
        <end position="90"/>
    </location>
</feature>
<keyword evidence="1 3" id="KW-0732">Signal</keyword>
<name>A0A5C6X095_9DELT</name>
<dbReference type="Pfam" id="PF04885">
    <property type="entry name" value="Stig1"/>
    <property type="match status" value="1"/>
</dbReference>
<evidence type="ECO:0008006" key="6">
    <source>
        <dbReference type="Google" id="ProtNLM"/>
    </source>
</evidence>
<evidence type="ECO:0000313" key="5">
    <source>
        <dbReference type="Proteomes" id="UP000321412"/>
    </source>
</evidence>
<dbReference type="InterPro" id="IPR006969">
    <property type="entry name" value="Stig-like"/>
</dbReference>
<protein>
    <recommendedName>
        <fullName evidence="6">4Fe-4S ferredoxin-type domain-containing protein</fullName>
    </recommendedName>
</protein>
<evidence type="ECO:0000313" key="4">
    <source>
        <dbReference type="EMBL" id="TXD33516.1"/>
    </source>
</evidence>
<organism evidence="4 5">
    <name type="scientific">Lujinxingia vulgaris</name>
    <dbReference type="NCBI Taxonomy" id="2600176"/>
    <lineage>
        <taxon>Bacteria</taxon>
        <taxon>Deltaproteobacteria</taxon>
        <taxon>Bradymonadales</taxon>
        <taxon>Lujinxingiaceae</taxon>
        <taxon>Lujinxingia</taxon>
    </lineage>
</organism>
<feature type="signal peptide" evidence="3">
    <location>
        <begin position="1"/>
        <end position="28"/>
    </location>
</feature>
<evidence type="ECO:0000256" key="2">
    <source>
        <dbReference type="SAM" id="MobiDB-lite"/>
    </source>
</evidence>
<dbReference type="RefSeq" id="WP_146983439.1">
    <property type="nucleotide sequence ID" value="NZ_VOSM01000021.1"/>
</dbReference>